<evidence type="ECO:0000256" key="8">
    <source>
        <dbReference type="ARBA" id="ARBA00023186"/>
    </source>
</evidence>
<evidence type="ECO:0000313" key="14">
    <source>
        <dbReference type="Proteomes" id="UP001436297"/>
    </source>
</evidence>
<name>A0ABZ3EE23_9STAP</name>
<feature type="signal peptide" evidence="11">
    <location>
        <begin position="1"/>
        <end position="24"/>
    </location>
</feature>
<evidence type="ECO:0000256" key="4">
    <source>
        <dbReference type="ARBA" id="ARBA00022692"/>
    </source>
</evidence>
<dbReference type="PANTHER" id="PTHR12428:SF65">
    <property type="entry name" value="CYTOCHROME C OXIDASE ASSEMBLY PROTEIN COX18, MITOCHONDRIAL"/>
    <property type="match status" value="1"/>
</dbReference>
<comment type="subcellular location">
    <subcellularLocation>
        <location evidence="1">Cell membrane</location>
        <topology evidence="1">Multi-pass membrane protein</topology>
    </subcellularLocation>
    <subcellularLocation>
        <location evidence="9">Membrane</location>
        <topology evidence="9">Multi-pass membrane protein</topology>
    </subcellularLocation>
</comment>
<evidence type="ECO:0000313" key="13">
    <source>
        <dbReference type="EMBL" id="XAF70853.1"/>
    </source>
</evidence>
<dbReference type="NCBIfam" id="TIGR03592">
    <property type="entry name" value="yidC_oxa1_cterm"/>
    <property type="match status" value="1"/>
</dbReference>
<feature type="transmembrane region" description="Helical" evidence="10">
    <location>
        <begin position="179"/>
        <end position="197"/>
    </location>
</feature>
<dbReference type="CDD" id="cd20070">
    <property type="entry name" value="5TM_YidC_Alb3"/>
    <property type="match status" value="1"/>
</dbReference>
<feature type="domain" description="Membrane insertase YidC/Oxa/ALB C-terminal" evidence="12">
    <location>
        <begin position="59"/>
        <end position="249"/>
    </location>
</feature>
<keyword evidence="3" id="KW-1003">Cell membrane</keyword>
<keyword evidence="6 10" id="KW-1133">Transmembrane helix</keyword>
<evidence type="ECO:0000259" key="12">
    <source>
        <dbReference type="Pfam" id="PF02096"/>
    </source>
</evidence>
<evidence type="ECO:0000256" key="3">
    <source>
        <dbReference type="ARBA" id="ARBA00022475"/>
    </source>
</evidence>
<feature type="transmembrane region" description="Helical" evidence="10">
    <location>
        <begin position="59"/>
        <end position="79"/>
    </location>
</feature>
<evidence type="ECO:0000256" key="6">
    <source>
        <dbReference type="ARBA" id="ARBA00022989"/>
    </source>
</evidence>
<evidence type="ECO:0000256" key="9">
    <source>
        <dbReference type="RuleBase" id="RU003945"/>
    </source>
</evidence>
<keyword evidence="7 10" id="KW-0472">Membrane</keyword>
<comment type="similarity">
    <text evidence="9">Belongs to the OXA1/ALB3/YidC family.</text>
</comment>
<keyword evidence="8" id="KW-0143">Chaperone</keyword>
<dbReference type="Pfam" id="PF02096">
    <property type="entry name" value="60KD_IMP"/>
    <property type="match status" value="1"/>
</dbReference>
<feature type="chain" id="PRO_5047078864" evidence="11">
    <location>
        <begin position="25"/>
        <end position="279"/>
    </location>
</feature>
<feature type="transmembrane region" description="Helical" evidence="10">
    <location>
        <begin position="209"/>
        <end position="226"/>
    </location>
</feature>
<evidence type="ECO:0000256" key="11">
    <source>
        <dbReference type="SAM" id="SignalP"/>
    </source>
</evidence>
<sequence length="279" mass="32167">MRSKWLTLLLTPLLILTASNDVFASSHTNSHRNSWFDMVFTQPIDMLLHGLGHLYGENYGLAIITIVIIIRLIIMPLMVMQVKSMHMMREKTKVVQPHIDELKKQAKDAKHKEEKQEVNKALSELYKKYGISPFKNMVGCLPIFIQLPILFGLIQTLKYPSGGGIEKYPNFLWFDLTEPNLWISLIAAIIYFFQPLVNSIHYPKDQRKTYYFMMIASPIIITYISLQSASALGLYWTVGGLFLIIQMHLAHGYYNKKAKKEAAELEDRIKKAEARDETN</sequence>
<evidence type="ECO:0000256" key="7">
    <source>
        <dbReference type="ARBA" id="ARBA00023136"/>
    </source>
</evidence>
<dbReference type="PRINTS" id="PR00701">
    <property type="entry name" value="60KDINNERMP"/>
</dbReference>
<keyword evidence="5" id="KW-0653">Protein transport</keyword>
<dbReference type="RefSeq" id="WP_251517525.1">
    <property type="nucleotide sequence ID" value="NZ_CP128355.1"/>
</dbReference>
<keyword evidence="14" id="KW-1185">Reference proteome</keyword>
<feature type="transmembrane region" description="Helical" evidence="10">
    <location>
        <begin position="137"/>
        <end position="159"/>
    </location>
</feature>
<organism evidence="13 14">
    <name type="scientific">Staphylococcus hsinchuensis</name>
    <dbReference type="NCBI Taxonomy" id="3051183"/>
    <lineage>
        <taxon>Bacteria</taxon>
        <taxon>Bacillati</taxon>
        <taxon>Bacillota</taxon>
        <taxon>Bacilli</taxon>
        <taxon>Bacillales</taxon>
        <taxon>Staphylococcaceae</taxon>
        <taxon>Staphylococcus</taxon>
    </lineage>
</organism>
<feature type="transmembrane region" description="Helical" evidence="10">
    <location>
        <begin position="232"/>
        <end position="250"/>
    </location>
</feature>
<evidence type="ECO:0000256" key="1">
    <source>
        <dbReference type="ARBA" id="ARBA00004651"/>
    </source>
</evidence>
<dbReference type="InterPro" id="IPR001708">
    <property type="entry name" value="YidC/ALB3/OXA1/COX18"/>
</dbReference>
<dbReference type="PANTHER" id="PTHR12428">
    <property type="entry name" value="OXA1"/>
    <property type="match status" value="1"/>
</dbReference>
<keyword evidence="11" id="KW-0732">Signal</keyword>
<evidence type="ECO:0000256" key="2">
    <source>
        <dbReference type="ARBA" id="ARBA00022448"/>
    </source>
</evidence>
<gene>
    <name evidence="13" type="primary">yidC</name>
    <name evidence="13" type="ORF">QQM35_01670</name>
</gene>
<reference evidence="13 14" key="1">
    <citation type="journal article" date="2024" name="Pathogens">
        <title>Staphylococcus hsinchuensis sp. nov., Isolated from Soymilk.</title>
        <authorList>
            <person name="Wang Y.T."/>
            <person name="Lin Y.C."/>
            <person name="Hsieh Y.H."/>
            <person name="Lin Y.T."/>
            <person name="Hamada M."/>
            <person name="Chen C.C."/>
            <person name="Liou J.S."/>
            <person name="Lee A.Y."/>
            <person name="Zhang W.L."/>
            <person name="Chen Y.T."/>
            <person name="Huang C.H."/>
        </authorList>
    </citation>
    <scope>NUCLEOTIDE SEQUENCE [LARGE SCALE GENOMIC DNA]</scope>
    <source>
        <strain evidence="13 14">H164</strain>
    </source>
</reference>
<keyword evidence="4 9" id="KW-0812">Transmembrane</keyword>
<dbReference type="Proteomes" id="UP001436297">
    <property type="component" value="Chromosome"/>
</dbReference>
<proteinExistence type="inferred from homology"/>
<protein>
    <submittedName>
        <fullName evidence="13">Membrane protein insertase YidC</fullName>
    </submittedName>
</protein>
<dbReference type="EMBL" id="CP128355">
    <property type="protein sequence ID" value="XAF70853.1"/>
    <property type="molecule type" value="Genomic_DNA"/>
</dbReference>
<dbReference type="InterPro" id="IPR047196">
    <property type="entry name" value="YidC_ALB_C"/>
</dbReference>
<evidence type="ECO:0000256" key="5">
    <source>
        <dbReference type="ARBA" id="ARBA00022927"/>
    </source>
</evidence>
<evidence type="ECO:0000256" key="10">
    <source>
        <dbReference type="SAM" id="Phobius"/>
    </source>
</evidence>
<keyword evidence="2" id="KW-0813">Transport</keyword>
<dbReference type="InterPro" id="IPR028055">
    <property type="entry name" value="YidC/Oxa/ALB_C"/>
</dbReference>
<accession>A0ABZ3EE23</accession>